<protein>
    <submittedName>
        <fullName evidence="2">Uncharacterized protein</fullName>
    </submittedName>
</protein>
<dbReference type="OMA" id="RENMRCE"/>
<dbReference type="STRING" id="126957.T1J4X8"/>
<dbReference type="PhylomeDB" id="T1J4X8"/>
<feature type="chain" id="PRO_5004590191" evidence="1">
    <location>
        <begin position="22"/>
        <end position="290"/>
    </location>
</feature>
<dbReference type="eggNOG" id="ENOG502S2WX">
    <property type="taxonomic scope" value="Eukaryota"/>
</dbReference>
<evidence type="ECO:0000256" key="1">
    <source>
        <dbReference type="SAM" id="SignalP"/>
    </source>
</evidence>
<keyword evidence="3" id="KW-1185">Reference proteome</keyword>
<dbReference type="HOGENOM" id="CLU_087728_0_0_1"/>
<feature type="signal peptide" evidence="1">
    <location>
        <begin position="1"/>
        <end position="21"/>
    </location>
</feature>
<evidence type="ECO:0000313" key="3">
    <source>
        <dbReference type="Proteomes" id="UP000014500"/>
    </source>
</evidence>
<reference evidence="3" key="1">
    <citation type="submission" date="2011-05" db="EMBL/GenBank/DDBJ databases">
        <authorList>
            <person name="Richards S.R."/>
            <person name="Qu J."/>
            <person name="Jiang H."/>
            <person name="Jhangiani S.N."/>
            <person name="Agravi P."/>
            <person name="Goodspeed R."/>
            <person name="Gross S."/>
            <person name="Mandapat C."/>
            <person name="Jackson L."/>
            <person name="Mathew T."/>
            <person name="Pu L."/>
            <person name="Thornton R."/>
            <person name="Saada N."/>
            <person name="Wilczek-Boney K.B."/>
            <person name="Lee S."/>
            <person name="Kovar C."/>
            <person name="Wu Y."/>
            <person name="Scherer S.E."/>
            <person name="Worley K.C."/>
            <person name="Muzny D.M."/>
            <person name="Gibbs R."/>
        </authorList>
    </citation>
    <scope>NUCLEOTIDE SEQUENCE</scope>
    <source>
        <strain evidence="3">Brora</strain>
    </source>
</reference>
<proteinExistence type="predicted"/>
<evidence type="ECO:0000313" key="2">
    <source>
        <dbReference type="EnsemblMetazoa" id="SMAR008675-PA"/>
    </source>
</evidence>
<accession>T1J4X8</accession>
<dbReference type="EMBL" id="JH431850">
    <property type="status" value="NOT_ANNOTATED_CDS"/>
    <property type="molecule type" value="Genomic_DNA"/>
</dbReference>
<organism evidence="2 3">
    <name type="scientific">Strigamia maritima</name>
    <name type="common">European centipede</name>
    <name type="synonym">Geophilus maritimus</name>
    <dbReference type="NCBI Taxonomy" id="126957"/>
    <lineage>
        <taxon>Eukaryota</taxon>
        <taxon>Metazoa</taxon>
        <taxon>Ecdysozoa</taxon>
        <taxon>Arthropoda</taxon>
        <taxon>Myriapoda</taxon>
        <taxon>Chilopoda</taxon>
        <taxon>Pleurostigmophora</taxon>
        <taxon>Geophilomorpha</taxon>
        <taxon>Linotaeniidae</taxon>
        <taxon>Strigamia</taxon>
    </lineage>
</organism>
<dbReference type="AlphaFoldDB" id="T1J4X8"/>
<name>T1J4X8_STRMM</name>
<dbReference type="Proteomes" id="UP000014500">
    <property type="component" value="Unassembled WGS sequence"/>
</dbReference>
<keyword evidence="1" id="KW-0732">Signal</keyword>
<reference evidence="2" key="2">
    <citation type="submission" date="2015-02" db="UniProtKB">
        <authorList>
            <consortium name="EnsemblMetazoa"/>
        </authorList>
    </citation>
    <scope>IDENTIFICATION</scope>
</reference>
<dbReference type="EnsemblMetazoa" id="SMAR008675-RA">
    <property type="protein sequence ID" value="SMAR008675-PA"/>
    <property type="gene ID" value="SMAR008675"/>
</dbReference>
<sequence>MNFRVVTTLFVLCIVAEPTLGGIFGRLFHSDPEWNTLRVTWGVNLASENVFTKIPLKVKKATNDKGYIKDSTRSSCSGKFLGDRYVQPKKPGIALLYDHSGYFVGLQTYFPKSALQKSSLYIEDNVSGNNSNVLTAYFVDPDIICTTGRTKSQYEAQKIGNALYIQNGSNPLRDYIKVPLYENETVSNHWYKGSCFTSMGVHYWYNISKDMNCDNLLPLFLVFNHGKLTGFGWAIQDKIPNNVHFEYPDKDNLKRFFDSTPRCLKDIYTRGSGLSMMHVYMNSKPWNLLC</sequence>